<name>A0A6I4HVT6_9SPHI</name>
<dbReference type="KEGG" id="mgik:GO620_006275"/>
<dbReference type="PROSITE" id="PS51257">
    <property type="entry name" value="PROKAR_LIPOPROTEIN"/>
    <property type="match status" value="1"/>
</dbReference>
<organism evidence="2 3">
    <name type="scientific">Mucilaginibacter ginkgonis</name>
    <dbReference type="NCBI Taxonomy" id="2682091"/>
    <lineage>
        <taxon>Bacteria</taxon>
        <taxon>Pseudomonadati</taxon>
        <taxon>Bacteroidota</taxon>
        <taxon>Sphingobacteriia</taxon>
        <taxon>Sphingobacteriales</taxon>
        <taxon>Sphingobacteriaceae</taxon>
        <taxon>Mucilaginibacter</taxon>
    </lineage>
</organism>
<keyword evidence="3" id="KW-1185">Reference proteome</keyword>
<dbReference type="AlphaFoldDB" id="A0A6I4HVT6"/>
<proteinExistence type="predicted"/>
<sequence length="251" mass="28454">MNSKYLLYPLLLLSLSGCTDQSAKMTTPVIQKETKPVLMQPFKYHKAIEVSPGNFYDVFSWGRGADGGGQYMILRSDSSDQQYNTINGDLEGPIKEVLNADMDVDGNPEIIIYANSIDTNRYTNVFVYEYNNDNARKIDFPRLTDSQRKGYRGGDDFYIKESKLMREFPIYNGRGKEALPSGAKRVIQYSLQSNSLYGKQISKDSTSTSQVAEKRPEPAVVKHSSTSSKSKKRATISKKHKVVKKARRHRR</sequence>
<protein>
    <submittedName>
        <fullName evidence="2">Uncharacterized protein</fullName>
    </submittedName>
</protein>
<evidence type="ECO:0000313" key="3">
    <source>
        <dbReference type="Proteomes" id="UP000429232"/>
    </source>
</evidence>
<evidence type="ECO:0000313" key="2">
    <source>
        <dbReference type="EMBL" id="QQL51053.1"/>
    </source>
</evidence>
<gene>
    <name evidence="2" type="ORF">GO620_006275</name>
</gene>
<dbReference type="RefSeq" id="WP_157523628.1">
    <property type="nucleotide sequence ID" value="NZ_CP066775.1"/>
</dbReference>
<feature type="compositionally biased region" description="Basic residues" evidence="1">
    <location>
        <begin position="229"/>
        <end position="251"/>
    </location>
</feature>
<feature type="region of interest" description="Disordered" evidence="1">
    <location>
        <begin position="200"/>
        <end position="251"/>
    </location>
</feature>
<reference evidence="2 3" key="1">
    <citation type="submission" date="2020-12" db="EMBL/GenBank/DDBJ databases">
        <title>HMF7856_wgs.fasta genome submission.</title>
        <authorList>
            <person name="Kang H."/>
            <person name="Kim H."/>
            <person name="Joh K."/>
        </authorList>
    </citation>
    <scope>NUCLEOTIDE SEQUENCE [LARGE SCALE GENOMIC DNA]</scope>
    <source>
        <strain evidence="2 3">HMF7856</strain>
    </source>
</reference>
<dbReference type="EMBL" id="CP066775">
    <property type="protein sequence ID" value="QQL51053.1"/>
    <property type="molecule type" value="Genomic_DNA"/>
</dbReference>
<evidence type="ECO:0000256" key="1">
    <source>
        <dbReference type="SAM" id="MobiDB-lite"/>
    </source>
</evidence>
<feature type="compositionally biased region" description="Polar residues" evidence="1">
    <location>
        <begin position="200"/>
        <end position="211"/>
    </location>
</feature>
<dbReference type="Proteomes" id="UP000429232">
    <property type="component" value="Chromosome"/>
</dbReference>
<accession>A0A6I4HVT6</accession>